<gene>
    <name evidence="2" type="ORF">NDU88_006720</name>
</gene>
<feature type="region of interest" description="Disordered" evidence="1">
    <location>
        <begin position="49"/>
        <end position="98"/>
    </location>
</feature>
<accession>A0AAV7ULU1</accession>
<protein>
    <submittedName>
        <fullName evidence="2">Uncharacterized protein</fullName>
    </submittedName>
</protein>
<dbReference type="EMBL" id="JANPWB010000005">
    <property type="protein sequence ID" value="KAJ1189979.1"/>
    <property type="molecule type" value="Genomic_DNA"/>
</dbReference>
<dbReference type="Proteomes" id="UP001066276">
    <property type="component" value="Chromosome 3_1"/>
</dbReference>
<feature type="region of interest" description="Disordered" evidence="1">
    <location>
        <begin position="1"/>
        <end position="23"/>
    </location>
</feature>
<evidence type="ECO:0000313" key="3">
    <source>
        <dbReference type="Proteomes" id="UP001066276"/>
    </source>
</evidence>
<dbReference type="AlphaFoldDB" id="A0AAV7ULU1"/>
<name>A0AAV7ULU1_PLEWA</name>
<feature type="compositionally biased region" description="Low complexity" evidence="1">
    <location>
        <begin position="1"/>
        <end position="19"/>
    </location>
</feature>
<keyword evidence="3" id="KW-1185">Reference proteome</keyword>
<evidence type="ECO:0000256" key="1">
    <source>
        <dbReference type="SAM" id="MobiDB-lite"/>
    </source>
</evidence>
<organism evidence="2 3">
    <name type="scientific">Pleurodeles waltl</name>
    <name type="common">Iberian ribbed newt</name>
    <dbReference type="NCBI Taxonomy" id="8319"/>
    <lineage>
        <taxon>Eukaryota</taxon>
        <taxon>Metazoa</taxon>
        <taxon>Chordata</taxon>
        <taxon>Craniata</taxon>
        <taxon>Vertebrata</taxon>
        <taxon>Euteleostomi</taxon>
        <taxon>Amphibia</taxon>
        <taxon>Batrachia</taxon>
        <taxon>Caudata</taxon>
        <taxon>Salamandroidea</taxon>
        <taxon>Salamandridae</taxon>
        <taxon>Pleurodelinae</taxon>
        <taxon>Pleurodeles</taxon>
    </lineage>
</organism>
<reference evidence="2" key="1">
    <citation type="journal article" date="2022" name="bioRxiv">
        <title>Sequencing and chromosome-scale assembly of the giantPleurodeles waltlgenome.</title>
        <authorList>
            <person name="Brown T."/>
            <person name="Elewa A."/>
            <person name="Iarovenko S."/>
            <person name="Subramanian E."/>
            <person name="Araus A.J."/>
            <person name="Petzold A."/>
            <person name="Susuki M."/>
            <person name="Suzuki K.-i.T."/>
            <person name="Hayashi T."/>
            <person name="Toyoda A."/>
            <person name="Oliveira C."/>
            <person name="Osipova E."/>
            <person name="Leigh N.D."/>
            <person name="Simon A."/>
            <person name="Yun M.H."/>
        </authorList>
    </citation>
    <scope>NUCLEOTIDE SEQUENCE</scope>
    <source>
        <strain evidence="2">20211129_DDA</strain>
        <tissue evidence="2">Liver</tissue>
    </source>
</reference>
<evidence type="ECO:0000313" key="2">
    <source>
        <dbReference type="EMBL" id="KAJ1189979.1"/>
    </source>
</evidence>
<proteinExistence type="predicted"/>
<sequence>MLGLPGRSSLSSSVTTRTPRFVDCSLPPRTGERFCNYPGTKCHAAEPWTCQDSPGSTGGEDSGHANPGERQAGPLAGRSKNGSRSVVRRLESSGRRLMHGEVVAGSRLACAQDKTWNIGLLQSETRAGDSGEDPVEEVKRVGVQVRGEVSRSRAKGLG</sequence>
<comment type="caution">
    <text evidence="2">The sequence shown here is derived from an EMBL/GenBank/DDBJ whole genome shotgun (WGS) entry which is preliminary data.</text>
</comment>